<dbReference type="InParanoid" id="E9GKH8"/>
<reference evidence="1 2" key="1">
    <citation type="journal article" date="2011" name="Science">
        <title>The ecoresponsive genome of Daphnia pulex.</title>
        <authorList>
            <person name="Colbourne J.K."/>
            <person name="Pfrender M.E."/>
            <person name="Gilbert D."/>
            <person name="Thomas W.K."/>
            <person name="Tucker A."/>
            <person name="Oakley T.H."/>
            <person name="Tokishita S."/>
            <person name="Aerts A."/>
            <person name="Arnold G.J."/>
            <person name="Basu M.K."/>
            <person name="Bauer D.J."/>
            <person name="Caceres C.E."/>
            <person name="Carmel L."/>
            <person name="Casola C."/>
            <person name="Choi J.H."/>
            <person name="Detter J.C."/>
            <person name="Dong Q."/>
            <person name="Dusheyko S."/>
            <person name="Eads B.D."/>
            <person name="Frohlich T."/>
            <person name="Geiler-Samerotte K.A."/>
            <person name="Gerlach D."/>
            <person name="Hatcher P."/>
            <person name="Jogdeo S."/>
            <person name="Krijgsveld J."/>
            <person name="Kriventseva E.V."/>
            <person name="Kultz D."/>
            <person name="Laforsch C."/>
            <person name="Lindquist E."/>
            <person name="Lopez J."/>
            <person name="Manak J.R."/>
            <person name="Muller J."/>
            <person name="Pangilinan J."/>
            <person name="Patwardhan R.P."/>
            <person name="Pitluck S."/>
            <person name="Pritham E.J."/>
            <person name="Rechtsteiner A."/>
            <person name="Rho M."/>
            <person name="Rogozin I.B."/>
            <person name="Sakarya O."/>
            <person name="Salamov A."/>
            <person name="Schaack S."/>
            <person name="Shapiro H."/>
            <person name="Shiga Y."/>
            <person name="Skalitzky C."/>
            <person name="Smith Z."/>
            <person name="Souvorov A."/>
            <person name="Sung W."/>
            <person name="Tang Z."/>
            <person name="Tsuchiya D."/>
            <person name="Tu H."/>
            <person name="Vos H."/>
            <person name="Wang M."/>
            <person name="Wolf Y.I."/>
            <person name="Yamagata H."/>
            <person name="Yamada T."/>
            <person name="Ye Y."/>
            <person name="Shaw J.R."/>
            <person name="Andrews J."/>
            <person name="Crease T.J."/>
            <person name="Tang H."/>
            <person name="Lucas S.M."/>
            <person name="Robertson H.M."/>
            <person name="Bork P."/>
            <person name="Koonin E.V."/>
            <person name="Zdobnov E.M."/>
            <person name="Grigoriev I.V."/>
            <person name="Lynch M."/>
            <person name="Boore J.L."/>
        </authorList>
    </citation>
    <scope>NUCLEOTIDE SEQUENCE [LARGE SCALE GENOMIC DNA]</scope>
</reference>
<dbReference type="EMBL" id="GL732549">
    <property type="protein sequence ID" value="EFX80061.1"/>
    <property type="molecule type" value="Genomic_DNA"/>
</dbReference>
<accession>E9GKH8</accession>
<dbReference type="HOGENOM" id="CLU_1157437_0_0_1"/>
<organism evidence="1 2">
    <name type="scientific">Daphnia pulex</name>
    <name type="common">Water flea</name>
    <dbReference type="NCBI Taxonomy" id="6669"/>
    <lineage>
        <taxon>Eukaryota</taxon>
        <taxon>Metazoa</taxon>
        <taxon>Ecdysozoa</taxon>
        <taxon>Arthropoda</taxon>
        <taxon>Crustacea</taxon>
        <taxon>Branchiopoda</taxon>
        <taxon>Diplostraca</taxon>
        <taxon>Cladocera</taxon>
        <taxon>Anomopoda</taxon>
        <taxon>Daphniidae</taxon>
        <taxon>Daphnia</taxon>
    </lineage>
</organism>
<proteinExistence type="predicted"/>
<gene>
    <name evidence="1" type="ORF">DAPPUDRAFT_103837</name>
</gene>
<keyword evidence="2" id="KW-1185">Reference proteome</keyword>
<sequence>MGFQFLPSRLSIIIDIRYDIPLITVHVFCFRPCDFAAAGGHGRAPEASPGNAAAAAPEIASAAGRGRAPEAAPGNAAAAAPVFAAAAERDQAPNAAPGIAAAGERGQALNAAPGNAAAPGIAPAAGGRGRAPNAAPANAAAPGIAAAAGPVAEGRGRALAAAAERARAPAAAPGNAAAAAPGIADPAAHLRPRPADAPLRCHRGVLYDLFKFLKKHVGAAAITNSFEIEGGSRTKLTVLV</sequence>
<dbReference type="OrthoDB" id="10657935at2759"/>
<protein>
    <submittedName>
        <fullName evidence="1">Uncharacterized protein</fullName>
    </submittedName>
</protein>
<dbReference type="Proteomes" id="UP000000305">
    <property type="component" value="Unassembled WGS sequence"/>
</dbReference>
<evidence type="ECO:0000313" key="2">
    <source>
        <dbReference type="Proteomes" id="UP000000305"/>
    </source>
</evidence>
<name>E9GKH8_DAPPU</name>
<dbReference type="AlphaFoldDB" id="E9GKH8"/>
<evidence type="ECO:0000313" key="1">
    <source>
        <dbReference type="EMBL" id="EFX80061.1"/>
    </source>
</evidence>
<dbReference type="KEGG" id="dpx:DAPPUDRAFT_103837"/>